<accession>A0AAD8ARA4</accession>
<sequence>MVTTNIQVAGLDSYQPALDYKKSGRVAVLSGKNFAWDASGVYAAYASRLVDSNVSIGLAPTIAQTLDLEDLVHVAMENKIWQLNPTSEESPLGNWELVTTLAPLVNADFDVIPYDYRKWSTAYLGKKRYACAYNFGVHRVTPGEPPTYFRLNQGNTVGFPDDSDPVIAIAETNGRLCFMTSTTFYWSAANAPENLVPAVGGPGFQVIGEKIAGTPVAMMPTSIGVIIWTTTGALVCEFVGGSTVFRYWTLVTEALPISSFSITRMSDDTYAVLTRLGLFQVVNMGQPQIMTGIFNEFLREYLRTRIAEKGHIWYSVNDNRLYVSFRSGRSAFNETYALDLAVDKWGIFSEQHLGFFNYGVGRGQLSYVNTRGVASYLLSSIDIRKSKENPLNPGTFTGLGSEIVIGWLRAEDLLGHADVTQESVEILVSRSTPFNTVSVTTVDEGFVTSPGADIFDEGMVNSAGGVYVASDYVDDDYVLDTNPEAIIYVDEGLVSEQDEVINYRLQLITDIFRPELGQDTEEMNLYPTLVRQDQHSDLWVGCVPAIYHRMRFIATEPNEFFRVNTIDFTVTYTGNLS</sequence>
<keyword evidence="2" id="KW-1185">Reference proteome</keyword>
<dbReference type="Proteomes" id="UP001233172">
    <property type="component" value="Unassembled WGS sequence"/>
</dbReference>
<comment type="caution">
    <text evidence="1">The sequence shown here is derived from an EMBL/GenBank/DDBJ whole genome shotgun (WGS) entry which is preliminary data.</text>
</comment>
<gene>
    <name evidence="1" type="ORF">Bpfe_031142</name>
</gene>
<protein>
    <submittedName>
        <fullName evidence="1">Uncharacterized protein</fullName>
    </submittedName>
</protein>
<reference evidence="1" key="1">
    <citation type="journal article" date="2023" name="PLoS Negl. Trop. Dis.">
        <title>A genome sequence for Biomphalaria pfeifferi, the major vector snail for the human-infecting parasite Schistosoma mansoni.</title>
        <authorList>
            <person name="Bu L."/>
            <person name="Lu L."/>
            <person name="Laidemitt M.R."/>
            <person name="Zhang S.M."/>
            <person name="Mutuku M."/>
            <person name="Mkoji G."/>
            <person name="Steinauer M."/>
            <person name="Loker E.S."/>
        </authorList>
    </citation>
    <scope>NUCLEOTIDE SEQUENCE</scope>
    <source>
        <strain evidence="1">KasaAsao</strain>
    </source>
</reference>
<evidence type="ECO:0000313" key="1">
    <source>
        <dbReference type="EMBL" id="KAK0039465.1"/>
    </source>
</evidence>
<dbReference type="AlphaFoldDB" id="A0AAD8ARA4"/>
<organism evidence="1 2">
    <name type="scientific">Biomphalaria pfeifferi</name>
    <name type="common">Bloodfluke planorb</name>
    <name type="synonym">Freshwater snail</name>
    <dbReference type="NCBI Taxonomy" id="112525"/>
    <lineage>
        <taxon>Eukaryota</taxon>
        <taxon>Metazoa</taxon>
        <taxon>Spiralia</taxon>
        <taxon>Lophotrochozoa</taxon>
        <taxon>Mollusca</taxon>
        <taxon>Gastropoda</taxon>
        <taxon>Heterobranchia</taxon>
        <taxon>Euthyneura</taxon>
        <taxon>Panpulmonata</taxon>
        <taxon>Hygrophila</taxon>
        <taxon>Lymnaeoidea</taxon>
        <taxon>Planorbidae</taxon>
        <taxon>Biomphalaria</taxon>
    </lineage>
</organism>
<evidence type="ECO:0000313" key="2">
    <source>
        <dbReference type="Proteomes" id="UP001233172"/>
    </source>
</evidence>
<reference evidence="1" key="2">
    <citation type="submission" date="2023-04" db="EMBL/GenBank/DDBJ databases">
        <authorList>
            <person name="Bu L."/>
            <person name="Lu L."/>
            <person name="Laidemitt M.R."/>
            <person name="Zhang S.M."/>
            <person name="Mutuku M."/>
            <person name="Mkoji G."/>
            <person name="Steinauer M."/>
            <person name="Loker E.S."/>
        </authorList>
    </citation>
    <scope>NUCLEOTIDE SEQUENCE</scope>
    <source>
        <strain evidence="1">KasaAsao</strain>
        <tissue evidence="1">Whole Snail</tissue>
    </source>
</reference>
<proteinExistence type="predicted"/>
<dbReference type="EMBL" id="JASAOG010000447">
    <property type="protein sequence ID" value="KAK0039465.1"/>
    <property type="molecule type" value="Genomic_DNA"/>
</dbReference>
<name>A0AAD8ARA4_BIOPF</name>